<name>A0A345Z3B0_9MOLU</name>
<dbReference type="KEGG" id="salx:SALLE_v1c04150"/>
<dbReference type="EMBL" id="CP031376">
    <property type="protein sequence ID" value="AXK51089.1"/>
    <property type="molecule type" value="Genomic_DNA"/>
</dbReference>
<keyword evidence="2" id="KW-1185">Reference proteome</keyword>
<sequence>MSNKNINNSDFALLSVSTKIRIKSLIEKKLTMQTVALFAQEYESLDFDIRREMNLYIKYLMDLELHEFIIEVEKLKRENKGSDVIRRQITFEEKQKNIRQLQSLLNNSEAIISNSYMRKDKYLSNGQSKYNLTNNLANKNSEQVVEKKVVVKKIQPITSNEKYKEALKREKGLNENMASKRVSLSLSDEEKRFRVPSNGTKKSKINLTEEEKNALAKRRQEKKITKSNIIEKKPNYLNNNDDFSKTKFKDFSLVKSRIVSDEEYQREQKEKERLWNQIYGKSKKDVADYSEKINLESSEHNKIPNISGNFSGSDFFTVGNKKISVKEIVDPKNPMFGFWQKVKQKSKANSLITYFNSVASTKQQMKILLNYENTLIKNNANKKNIKKSK</sequence>
<accession>A0A345Z3B0</accession>
<organism evidence="1 2">
    <name type="scientific">Spiroplasma alleghenense</name>
    <dbReference type="NCBI Taxonomy" id="216931"/>
    <lineage>
        <taxon>Bacteria</taxon>
        <taxon>Bacillati</taxon>
        <taxon>Mycoplasmatota</taxon>
        <taxon>Mollicutes</taxon>
        <taxon>Entomoplasmatales</taxon>
        <taxon>Spiroplasmataceae</taxon>
        <taxon>Spiroplasma</taxon>
    </lineage>
</organism>
<evidence type="ECO:0000313" key="2">
    <source>
        <dbReference type="Proteomes" id="UP000254792"/>
    </source>
</evidence>
<reference evidence="1 2" key="1">
    <citation type="submission" date="2018-07" db="EMBL/GenBank/DDBJ databases">
        <title>Complete genome sequence of Spiroplasma alleghenense PLHS-1 (ATCC 51752).</title>
        <authorList>
            <person name="Chou L."/>
            <person name="Lee T.-Y."/>
            <person name="Tsai Y.-M."/>
            <person name="Kuo C.-H."/>
        </authorList>
    </citation>
    <scope>NUCLEOTIDE SEQUENCE [LARGE SCALE GENOMIC DNA]</scope>
    <source>
        <strain evidence="1 2">PLHS-1</strain>
    </source>
</reference>
<evidence type="ECO:0000313" key="1">
    <source>
        <dbReference type="EMBL" id="AXK51089.1"/>
    </source>
</evidence>
<dbReference type="Proteomes" id="UP000254792">
    <property type="component" value="Chromosome"/>
</dbReference>
<dbReference type="AlphaFoldDB" id="A0A345Z3B0"/>
<protein>
    <submittedName>
        <fullName evidence="1">Uncharacterized protein</fullName>
    </submittedName>
</protein>
<proteinExistence type="predicted"/>
<gene>
    <name evidence="1" type="ORF">SALLE_v1c04150</name>
</gene>
<dbReference type="RefSeq" id="WP_115558000.1">
    <property type="nucleotide sequence ID" value="NZ_CP031376.1"/>
</dbReference>
<dbReference type="OrthoDB" id="389305at2"/>